<feature type="compositionally biased region" description="Basic and acidic residues" evidence="1">
    <location>
        <begin position="124"/>
        <end position="137"/>
    </location>
</feature>
<dbReference type="Proteomes" id="UP000002432">
    <property type="component" value="Chromosome"/>
</dbReference>
<dbReference type="InterPro" id="IPR014004">
    <property type="entry name" value="Transpt-assoc_nodulatn_dom_bac"/>
</dbReference>
<evidence type="ECO:0000259" key="3">
    <source>
        <dbReference type="PROSITE" id="PS50914"/>
    </source>
</evidence>
<accession>Q1II23</accession>
<dbReference type="AlphaFoldDB" id="Q1II23"/>
<feature type="compositionally biased region" description="Polar residues" evidence="1">
    <location>
        <begin position="195"/>
        <end position="209"/>
    </location>
</feature>
<evidence type="ECO:0000256" key="1">
    <source>
        <dbReference type="SAM" id="MobiDB-lite"/>
    </source>
</evidence>
<dbReference type="Pfam" id="PF04972">
    <property type="entry name" value="BON"/>
    <property type="match status" value="2"/>
</dbReference>
<feature type="region of interest" description="Disordered" evidence="1">
    <location>
        <begin position="263"/>
        <end position="330"/>
    </location>
</feature>
<evidence type="ECO:0000313" key="4">
    <source>
        <dbReference type="EMBL" id="ABF43477.1"/>
    </source>
</evidence>
<dbReference type="InterPro" id="IPR051686">
    <property type="entry name" value="Lipoprotein_DolP"/>
</dbReference>
<feature type="region of interest" description="Disordered" evidence="1">
    <location>
        <begin position="99"/>
        <end position="209"/>
    </location>
</feature>
<dbReference type="KEGG" id="aba:Acid345_4477"/>
<feature type="compositionally biased region" description="Polar residues" evidence="1">
    <location>
        <begin position="22"/>
        <end position="50"/>
    </location>
</feature>
<dbReference type="PANTHER" id="PTHR34606:SF15">
    <property type="entry name" value="BON DOMAIN-CONTAINING PROTEIN"/>
    <property type="match status" value="1"/>
</dbReference>
<dbReference type="InterPro" id="IPR007055">
    <property type="entry name" value="BON_dom"/>
</dbReference>
<dbReference type="Gene3D" id="3.30.1340.30">
    <property type="match status" value="2"/>
</dbReference>
<evidence type="ECO:0000256" key="2">
    <source>
        <dbReference type="SAM" id="SignalP"/>
    </source>
</evidence>
<feature type="compositionally biased region" description="Polar residues" evidence="1">
    <location>
        <begin position="315"/>
        <end position="330"/>
    </location>
</feature>
<organism evidence="4 5">
    <name type="scientific">Koribacter versatilis (strain Ellin345)</name>
    <dbReference type="NCBI Taxonomy" id="204669"/>
    <lineage>
        <taxon>Bacteria</taxon>
        <taxon>Pseudomonadati</taxon>
        <taxon>Acidobacteriota</taxon>
        <taxon>Terriglobia</taxon>
        <taxon>Terriglobales</taxon>
        <taxon>Candidatus Korobacteraceae</taxon>
        <taxon>Candidatus Korobacter</taxon>
    </lineage>
</organism>
<feature type="compositionally biased region" description="Polar residues" evidence="1">
    <location>
        <begin position="263"/>
        <end position="305"/>
    </location>
</feature>
<protein>
    <submittedName>
        <fullName evidence="4">Phosphoslipid binding protein</fullName>
    </submittedName>
</protein>
<feature type="compositionally biased region" description="Polar residues" evidence="1">
    <location>
        <begin position="153"/>
        <end position="186"/>
    </location>
</feature>
<gene>
    <name evidence="4" type="ordered locus">Acid345_4477</name>
</gene>
<dbReference type="SMART" id="SM00749">
    <property type="entry name" value="BON"/>
    <property type="match status" value="2"/>
</dbReference>
<feature type="compositionally biased region" description="Polar residues" evidence="1">
    <location>
        <begin position="61"/>
        <end position="70"/>
    </location>
</feature>
<dbReference type="PANTHER" id="PTHR34606">
    <property type="entry name" value="BON DOMAIN-CONTAINING PROTEIN"/>
    <property type="match status" value="1"/>
</dbReference>
<name>Q1II23_KORVE</name>
<keyword evidence="2" id="KW-0732">Signal</keyword>
<sequence>MKKHTMYLVLALAMMFAYASAKAQTGGQDPNSPANRAETGTQTTQSQQVANPPKPTPPPSQNTAKVGDSQLQTAVKDKLAADPAFANVQAAVENGRVTLDGSVNSNDDKKKAKDAVKSVAGVRTVKEHLKLSGKEGKNQPQSSSAAGPGMSFLSAQDAAQGNASQNTAGSIAGNSQTSANPSSAAPQTKAPEAGTMSQSGSSPTGRGDTLTLQKQIETSIKNEPSLTDSTVNVNVSDNAIELNGTVGSNKAKTQAERIAQSYAQNRKVNNNLQVTGAGNSDLNNGHSAMSNGQPSTPSNATTPKGNSPDMPRDPNSPQQDKGDQNQSTPR</sequence>
<feature type="compositionally biased region" description="Basic and acidic residues" evidence="1">
    <location>
        <begin position="106"/>
        <end position="116"/>
    </location>
</feature>
<dbReference type="EMBL" id="CP000360">
    <property type="protein sequence ID" value="ABF43477.1"/>
    <property type="molecule type" value="Genomic_DNA"/>
</dbReference>
<proteinExistence type="predicted"/>
<dbReference type="eggNOG" id="COG2823">
    <property type="taxonomic scope" value="Bacteria"/>
</dbReference>
<reference evidence="4 5" key="1">
    <citation type="journal article" date="2009" name="Appl. Environ. Microbiol.">
        <title>Three genomes from the phylum Acidobacteria provide insight into the lifestyles of these microorganisms in soils.</title>
        <authorList>
            <person name="Ward N.L."/>
            <person name="Challacombe J.F."/>
            <person name="Janssen P.H."/>
            <person name="Henrissat B."/>
            <person name="Coutinho P.M."/>
            <person name="Wu M."/>
            <person name="Xie G."/>
            <person name="Haft D.H."/>
            <person name="Sait M."/>
            <person name="Badger J."/>
            <person name="Barabote R.D."/>
            <person name="Bradley B."/>
            <person name="Brettin T.S."/>
            <person name="Brinkac L.M."/>
            <person name="Bruce D."/>
            <person name="Creasy T."/>
            <person name="Daugherty S.C."/>
            <person name="Davidsen T.M."/>
            <person name="DeBoy R.T."/>
            <person name="Detter J.C."/>
            <person name="Dodson R.J."/>
            <person name="Durkin A.S."/>
            <person name="Ganapathy A."/>
            <person name="Gwinn-Giglio M."/>
            <person name="Han C.S."/>
            <person name="Khouri H."/>
            <person name="Kiss H."/>
            <person name="Kothari S.P."/>
            <person name="Madupu R."/>
            <person name="Nelson K.E."/>
            <person name="Nelson W.C."/>
            <person name="Paulsen I."/>
            <person name="Penn K."/>
            <person name="Ren Q."/>
            <person name="Rosovitz M.J."/>
            <person name="Selengut J.D."/>
            <person name="Shrivastava S."/>
            <person name="Sullivan S.A."/>
            <person name="Tapia R."/>
            <person name="Thompson L.S."/>
            <person name="Watkins K.L."/>
            <person name="Yang Q."/>
            <person name="Yu C."/>
            <person name="Zafar N."/>
            <person name="Zhou L."/>
            <person name="Kuske C.R."/>
        </authorList>
    </citation>
    <scope>NUCLEOTIDE SEQUENCE [LARGE SCALE GENOMIC DNA]</scope>
    <source>
        <strain evidence="4 5">Ellin345</strain>
    </source>
</reference>
<feature type="domain" description="BON" evidence="3">
    <location>
        <begin position="208"/>
        <end position="276"/>
    </location>
</feature>
<feature type="domain" description="BON" evidence="3">
    <location>
        <begin position="67"/>
        <end position="133"/>
    </location>
</feature>
<dbReference type="EnsemblBacteria" id="ABF43477">
    <property type="protein sequence ID" value="ABF43477"/>
    <property type="gene ID" value="Acid345_4477"/>
</dbReference>
<feature type="signal peptide" evidence="2">
    <location>
        <begin position="1"/>
        <end position="23"/>
    </location>
</feature>
<dbReference type="STRING" id="204669.Acid345_4477"/>
<feature type="region of interest" description="Disordered" evidence="1">
    <location>
        <begin position="22"/>
        <end position="70"/>
    </location>
</feature>
<feature type="chain" id="PRO_5004190768" evidence="2">
    <location>
        <begin position="24"/>
        <end position="330"/>
    </location>
</feature>
<evidence type="ECO:0000313" key="5">
    <source>
        <dbReference type="Proteomes" id="UP000002432"/>
    </source>
</evidence>
<keyword evidence="5" id="KW-1185">Reference proteome</keyword>
<dbReference type="RefSeq" id="WP_011525274.1">
    <property type="nucleotide sequence ID" value="NC_008009.1"/>
</dbReference>
<dbReference type="PROSITE" id="PS50914">
    <property type="entry name" value="BON"/>
    <property type="match status" value="2"/>
</dbReference>
<dbReference type="HOGENOM" id="CLU_841402_0_0_0"/>